<dbReference type="HOGENOM" id="CLU_2337651_0_0_1"/>
<dbReference type="Gramene" id="PGSC0003DMT400091764">
    <property type="protein sequence ID" value="PGSC0003DMT400091764"/>
    <property type="gene ID" value="PGSC0003DMG400041335"/>
</dbReference>
<keyword evidence="1" id="KW-0732">Signal</keyword>
<evidence type="ECO:0000313" key="3">
    <source>
        <dbReference type="Proteomes" id="UP000011115"/>
    </source>
</evidence>
<proteinExistence type="predicted"/>
<name>M1DNC7_SOLTU</name>
<dbReference type="InParanoid" id="M1DNC7"/>
<keyword evidence="3" id="KW-1185">Reference proteome</keyword>
<dbReference type="EnsemblPlants" id="PGSC0003DMT400091764">
    <property type="protein sequence ID" value="PGSC0003DMT400091764"/>
    <property type="gene ID" value="PGSC0003DMG400041335"/>
</dbReference>
<feature type="chain" id="PRO_5004013586" evidence="1">
    <location>
        <begin position="27"/>
        <end position="98"/>
    </location>
</feature>
<dbReference type="PaxDb" id="4113-PGSC0003DMT400091764"/>
<reference evidence="3" key="1">
    <citation type="journal article" date="2011" name="Nature">
        <title>Genome sequence and analysis of the tuber crop potato.</title>
        <authorList>
            <consortium name="The Potato Genome Sequencing Consortium"/>
        </authorList>
    </citation>
    <scope>NUCLEOTIDE SEQUENCE [LARGE SCALE GENOMIC DNA]</scope>
    <source>
        <strain evidence="3">cv. DM1-3 516 R44</strain>
    </source>
</reference>
<sequence length="98" mass="10827">MIGDTPSALFLSVLACLFTNFSITFGEVDRHRQPSRGSPKNFSYCQVDLVRGLACWNFRRVEDVQDIDASMDATVQPVVSVSLGIDARDDSIPSETQD</sequence>
<dbReference type="Proteomes" id="UP000011115">
    <property type="component" value="Unassembled WGS sequence"/>
</dbReference>
<protein>
    <submittedName>
        <fullName evidence="2">Uncharacterized protein</fullName>
    </submittedName>
</protein>
<evidence type="ECO:0000313" key="2">
    <source>
        <dbReference type="EnsemblPlants" id="PGSC0003DMT400091764"/>
    </source>
</evidence>
<accession>M1DNC7</accession>
<organism evidence="2 3">
    <name type="scientific">Solanum tuberosum</name>
    <name type="common">Potato</name>
    <dbReference type="NCBI Taxonomy" id="4113"/>
    <lineage>
        <taxon>Eukaryota</taxon>
        <taxon>Viridiplantae</taxon>
        <taxon>Streptophyta</taxon>
        <taxon>Embryophyta</taxon>
        <taxon>Tracheophyta</taxon>
        <taxon>Spermatophyta</taxon>
        <taxon>Magnoliopsida</taxon>
        <taxon>eudicotyledons</taxon>
        <taxon>Gunneridae</taxon>
        <taxon>Pentapetalae</taxon>
        <taxon>asterids</taxon>
        <taxon>lamiids</taxon>
        <taxon>Solanales</taxon>
        <taxon>Solanaceae</taxon>
        <taxon>Solanoideae</taxon>
        <taxon>Solaneae</taxon>
        <taxon>Solanum</taxon>
    </lineage>
</organism>
<reference evidence="2" key="2">
    <citation type="submission" date="2015-06" db="UniProtKB">
        <authorList>
            <consortium name="EnsemblPlants"/>
        </authorList>
    </citation>
    <scope>IDENTIFICATION</scope>
    <source>
        <strain evidence="2">DM1-3 516 R44</strain>
    </source>
</reference>
<feature type="signal peptide" evidence="1">
    <location>
        <begin position="1"/>
        <end position="26"/>
    </location>
</feature>
<evidence type="ECO:0000256" key="1">
    <source>
        <dbReference type="SAM" id="SignalP"/>
    </source>
</evidence>
<dbReference type="AlphaFoldDB" id="M1DNC7"/>